<dbReference type="Gene3D" id="3.10.105.10">
    <property type="entry name" value="Dipeptide-binding Protein, Domain 3"/>
    <property type="match status" value="1"/>
</dbReference>
<gene>
    <name evidence="4" type="ORF">GCM10022261_26060</name>
</gene>
<dbReference type="EMBL" id="BAABAZ010000007">
    <property type="protein sequence ID" value="GAA4285075.1"/>
    <property type="molecule type" value="Genomic_DNA"/>
</dbReference>
<evidence type="ECO:0000256" key="2">
    <source>
        <dbReference type="SAM" id="SignalP"/>
    </source>
</evidence>
<evidence type="ECO:0000313" key="5">
    <source>
        <dbReference type="Proteomes" id="UP001501586"/>
    </source>
</evidence>
<feature type="chain" id="PRO_5046612288" evidence="2">
    <location>
        <begin position="26"/>
        <end position="505"/>
    </location>
</feature>
<evidence type="ECO:0000313" key="4">
    <source>
        <dbReference type="EMBL" id="GAA4285075.1"/>
    </source>
</evidence>
<proteinExistence type="predicted"/>
<sequence>MGFRRISGFTAAVAALALTITGCSAGAESSAGEGGDSARTDLVVAHTAEPVNLDFTTTAGAAIPQALMENVYESLVRIDQSGELQPALAKSWEISDDRTTYTFELQDGVTFSNGDEFSSSDVKFSYDRVTSDEWQNTLKSKMEIIDSIETPDETTVEITLQRPSNSWLFDLASLVGAVFSEDAVDDLANQAIGTGPFSISDYTRGQRIVFASRDDYWGEAPALEQVTFQYFKDSVAAANALRSGEVDVLGNLQAPELAGEFESGEDFQVLEGTANGEVVLSMNNAEGVFADQTAREAVLYAIDEQTILDTAWGGYGTLIGGMVPPTDPYYEDLTGVWEHDVDKAKELVAEAGIEGEEIRFAVPSLPYATAIADIVVSQLEAAGLQPKIETQEFPAVWLDKTFTNHDYDMSVINHVEARDILTVFGEGSYTGYDHTRIEDIAQQADEGSEEEYVSGMQEVARTITEDAAAGFAFLFPNLIVAKAGVQGLPENFVSDSFPIHALAWG</sequence>
<reference evidence="5" key="1">
    <citation type="journal article" date="2019" name="Int. J. Syst. Evol. Microbiol.">
        <title>The Global Catalogue of Microorganisms (GCM) 10K type strain sequencing project: providing services to taxonomists for standard genome sequencing and annotation.</title>
        <authorList>
            <consortium name="The Broad Institute Genomics Platform"/>
            <consortium name="The Broad Institute Genome Sequencing Center for Infectious Disease"/>
            <person name="Wu L."/>
            <person name="Ma J."/>
        </authorList>
    </citation>
    <scope>NUCLEOTIDE SEQUENCE [LARGE SCALE GENOMIC DNA]</scope>
    <source>
        <strain evidence="5">JCM 17458</strain>
    </source>
</reference>
<name>A0ABP8EME9_9MICO</name>
<dbReference type="SUPFAM" id="SSF53850">
    <property type="entry name" value="Periplasmic binding protein-like II"/>
    <property type="match status" value="1"/>
</dbReference>
<dbReference type="PANTHER" id="PTHR30290:SF38">
    <property type="entry name" value="D,D-DIPEPTIDE-BINDING PERIPLASMIC PROTEIN DDPA-RELATED"/>
    <property type="match status" value="1"/>
</dbReference>
<evidence type="ECO:0000256" key="1">
    <source>
        <dbReference type="ARBA" id="ARBA00022729"/>
    </source>
</evidence>
<accession>A0ABP8EME9</accession>
<dbReference type="InterPro" id="IPR030678">
    <property type="entry name" value="Peptide/Ni-bd"/>
</dbReference>
<feature type="domain" description="Solute-binding protein family 5" evidence="3">
    <location>
        <begin position="83"/>
        <end position="413"/>
    </location>
</feature>
<dbReference type="Pfam" id="PF00496">
    <property type="entry name" value="SBP_bac_5"/>
    <property type="match status" value="1"/>
</dbReference>
<dbReference type="InterPro" id="IPR000914">
    <property type="entry name" value="SBP_5_dom"/>
</dbReference>
<dbReference type="InterPro" id="IPR039424">
    <property type="entry name" value="SBP_5"/>
</dbReference>
<comment type="caution">
    <text evidence="4">The sequence shown here is derived from an EMBL/GenBank/DDBJ whole genome shotgun (WGS) entry which is preliminary data.</text>
</comment>
<dbReference type="PROSITE" id="PS51257">
    <property type="entry name" value="PROKAR_LIPOPROTEIN"/>
    <property type="match status" value="1"/>
</dbReference>
<dbReference type="Gene3D" id="3.40.190.10">
    <property type="entry name" value="Periplasmic binding protein-like II"/>
    <property type="match status" value="1"/>
</dbReference>
<protein>
    <submittedName>
        <fullName evidence="4">ABC transporter substrate-binding protein</fullName>
    </submittedName>
</protein>
<dbReference type="RefSeq" id="WP_236866663.1">
    <property type="nucleotide sequence ID" value="NZ_BAABAZ010000007.1"/>
</dbReference>
<dbReference type="CDD" id="cd08494">
    <property type="entry name" value="PBP2_NikA_DppA_OppA_like_6"/>
    <property type="match status" value="1"/>
</dbReference>
<keyword evidence="1 2" id="KW-0732">Signal</keyword>
<keyword evidence="5" id="KW-1185">Reference proteome</keyword>
<dbReference type="Proteomes" id="UP001501586">
    <property type="component" value="Unassembled WGS sequence"/>
</dbReference>
<feature type="signal peptide" evidence="2">
    <location>
        <begin position="1"/>
        <end position="25"/>
    </location>
</feature>
<evidence type="ECO:0000259" key="3">
    <source>
        <dbReference type="Pfam" id="PF00496"/>
    </source>
</evidence>
<organism evidence="4 5">
    <name type="scientific">Brevibacterium daeguense</name>
    <dbReference type="NCBI Taxonomy" id="909936"/>
    <lineage>
        <taxon>Bacteria</taxon>
        <taxon>Bacillati</taxon>
        <taxon>Actinomycetota</taxon>
        <taxon>Actinomycetes</taxon>
        <taxon>Micrococcales</taxon>
        <taxon>Brevibacteriaceae</taxon>
        <taxon>Brevibacterium</taxon>
    </lineage>
</organism>
<dbReference type="PIRSF" id="PIRSF002741">
    <property type="entry name" value="MppA"/>
    <property type="match status" value="1"/>
</dbReference>
<dbReference type="PANTHER" id="PTHR30290">
    <property type="entry name" value="PERIPLASMIC BINDING COMPONENT OF ABC TRANSPORTER"/>
    <property type="match status" value="1"/>
</dbReference>